<dbReference type="OrthoDB" id="203279at2759"/>
<accession>A0A8H4LMA5</accession>
<gene>
    <name evidence="7" type="ORF">FALBO_1754</name>
</gene>
<dbReference type="GO" id="GO:0003712">
    <property type="term" value="F:transcription coregulator activity"/>
    <property type="evidence" value="ECO:0007669"/>
    <property type="project" value="InterPro"/>
</dbReference>
<reference evidence="7 8" key="1">
    <citation type="submission" date="2020-01" db="EMBL/GenBank/DDBJ databases">
        <title>Identification and distribution of gene clusters putatively required for synthesis of sphingolipid metabolism inhibitors in phylogenetically diverse species of the filamentous fungus Fusarium.</title>
        <authorList>
            <person name="Kim H.-S."/>
            <person name="Busman M."/>
            <person name="Brown D.W."/>
            <person name="Divon H."/>
            <person name="Uhlig S."/>
            <person name="Proctor R.H."/>
        </authorList>
    </citation>
    <scope>NUCLEOTIDE SEQUENCE [LARGE SCALE GENOMIC DNA]</scope>
    <source>
        <strain evidence="7 8">NRRL 20459</strain>
    </source>
</reference>
<dbReference type="AlphaFoldDB" id="A0A8H4LMA5"/>
<evidence type="ECO:0000313" key="8">
    <source>
        <dbReference type="Proteomes" id="UP000554235"/>
    </source>
</evidence>
<evidence type="ECO:0000313" key="7">
    <source>
        <dbReference type="EMBL" id="KAF4471336.1"/>
    </source>
</evidence>
<dbReference type="Proteomes" id="UP000554235">
    <property type="component" value="Unassembled WGS sequence"/>
</dbReference>
<evidence type="ECO:0000256" key="5">
    <source>
        <dbReference type="ARBA" id="ARBA00023242"/>
    </source>
</evidence>
<feature type="compositionally biased region" description="Low complexity" evidence="6">
    <location>
        <begin position="134"/>
        <end position="150"/>
    </location>
</feature>
<dbReference type="InterPro" id="IPR009332">
    <property type="entry name" value="Med22"/>
</dbReference>
<name>A0A8H4LMA5_9HYPO</name>
<evidence type="ECO:0000256" key="2">
    <source>
        <dbReference type="ARBA" id="ARBA00005942"/>
    </source>
</evidence>
<feature type="region of interest" description="Disordered" evidence="6">
    <location>
        <begin position="128"/>
        <end position="150"/>
    </location>
</feature>
<comment type="subcellular location">
    <subcellularLocation>
        <location evidence="1">Nucleus</location>
    </subcellularLocation>
</comment>
<evidence type="ECO:0000256" key="1">
    <source>
        <dbReference type="ARBA" id="ARBA00004123"/>
    </source>
</evidence>
<evidence type="ECO:0000256" key="3">
    <source>
        <dbReference type="ARBA" id="ARBA00023015"/>
    </source>
</evidence>
<proteinExistence type="inferred from homology"/>
<keyword evidence="5" id="KW-0539">Nucleus</keyword>
<protein>
    <submittedName>
        <fullName evidence="7">Surfeit locus 5 subunit 22 of mediator complex domain-containing</fullName>
    </submittedName>
</protein>
<evidence type="ECO:0000256" key="6">
    <source>
        <dbReference type="SAM" id="MobiDB-lite"/>
    </source>
</evidence>
<dbReference type="GO" id="GO:0016592">
    <property type="term" value="C:mediator complex"/>
    <property type="evidence" value="ECO:0007669"/>
    <property type="project" value="InterPro"/>
</dbReference>
<keyword evidence="3" id="KW-0805">Transcription regulation</keyword>
<keyword evidence="4" id="KW-0804">Transcription</keyword>
<evidence type="ECO:0000256" key="4">
    <source>
        <dbReference type="ARBA" id="ARBA00023163"/>
    </source>
</evidence>
<comment type="caution">
    <text evidence="7">The sequence shown here is derived from an EMBL/GenBank/DDBJ whole genome shotgun (WGS) entry which is preliminary data.</text>
</comment>
<dbReference type="GO" id="GO:0006357">
    <property type="term" value="P:regulation of transcription by RNA polymerase II"/>
    <property type="evidence" value="ECO:0007669"/>
    <property type="project" value="InterPro"/>
</dbReference>
<dbReference type="EMBL" id="JAADYS010000222">
    <property type="protein sequence ID" value="KAF4471336.1"/>
    <property type="molecule type" value="Genomic_DNA"/>
</dbReference>
<comment type="similarity">
    <text evidence="2">Belongs to the Mediator complex subunit 22 family.</text>
</comment>
<keyword evidence="8" id="KW-1185">Reference proteome</keyword>
<sequence>MDRSQTASANLMDTHNRLIADVLTRYLDLMRLATIQAEGERSNSNPETIAVAGISMKMQFEGLYASIKELLTLSRKIKELWVFGPVNQNDPQQQAKDNRIDRDVTEVSRLLDSFDANSMRELAERCGGTWEPQAEAAAPQDTTAAGGPTTAAAAALGAAAGR</sequence>
<dbReference type="Pfam" id="PF06179">
    <property type="entry name" value="Med22"/>
    <property type="match status" value="1"/>
</dbReference>
<organism evidence="7 8">
    <name type="scientific">Fusarium albosuccineum</name>
    <dbReference type="NCBI Taxonomy" id="1237068"/>
    <lineage>
        <taxon>Eukaryota</taxon>
        <taxon>Fungi</taxon>
        <taxon>Dikarya</taxon>
        <taxon>Ascomycota</taxon>
        <taxon>Pezizomycotina</taxon>
        <taxon>Sordariomycetes</taxon>
        <taxon>Hypocreomycetidae</taxon>
        <taxon>Hypocreales</taxon>
        <taxon>Nectriaceae</taxon>
        <taxon>Fusarium</taxon>
        <taxon>Fusarium decemcellulare species complex</taxon>
    </lineage>
</organism>